<feature type="signal peptide" evidence="1">
    <location>
        <begin position="1"/>
        <end position="25"/>
    </location>
</feature>
<dbReference type="InterPro" id="IPR000866">
    <property type="entry name" value="AhpC/TSA"/>
</dbReference>
<feature type="domain" description="PDZ" evidence="2">
    <location>
        <begin position="22"/>
        <end position="76"/>
    </location>
</feature>
<dbReference type="KEGG" id="hoh:Hoch_5867"/>
<proteinExistence type="predicted"/>
<reference evidence="4 5" key="1">
    <citation type="journal article" date="2010" name="Stand. Genomic Sci.">
        <title>Complete genome sequence of Haliangium ochraceum type strain (SMP-2).</title>
        <authorList>
            <consortium name="US DOE Joint Genome Institute (JGI-PGF)"/>
            <person name="Ivanova N."/>
            <person name="Daum C."/>
            <person name="Lang E."/>
            <person name="Abt B."/>
            <person name="Kopitz M."/>
            <person name="Saunders E."/>
            <person name="Lapidus A."/>
            <person name="Lucas S."/>
            <person name="Glavina Del Rio T."/>
            <person name="Nolan M."/>
            <person name="Tice H."/>
            <person name="Copeland A."/>
            <person name="Cheng J.F."/>
            <person name="Chen F."/>
            <person name="Bruce D."/>
            <person name="Goodwin L."/>
            <person name="Pitluck S."/>
            <person name="Mavromatis K."/>
            <person name="Pati A."/>
            <person name="Mikhailova N."/>
            <person name="Chen A."/>
            <person name="Palaniappan K."/>
            <person name="Land M."/>
            <person name="Hauser L."/>
            <person name="Chang Y.J."/>
            <person name="Jeffries C.D."/>
            <person name="Detter J.C."/>
            <person name="Brettin T."/>
            <person name="Rohde M."/>
            <person name="Goker M."/>
            <person name="Bristow J."/>
            <person name="Markowitz V."/>
            <person name="Eisen J.A."/>
            <person name="Hugenholtz P."/>
            <person name="Kyrpides N.C."/>
            <person name="Klenk H.P."/>
        </authorList>
    </citation>
    <scope>NUCLEOTIDE SEQUENCE [LARGE SCALE GENOMIC DNA]</scope>
    <source>
        <strain evidence="5">DSM 14365 / CIP 107738 / JCM 11303 / AJ 13395 / SMP-2</strain>
    </source>
</reference>
<dbReference type="PANTHER" id="PTHR42852">
    <property type="entry name" value="THIOL:DISULFIDE INTERCHANGE PROTEIN DSBE"/>
    <property type="match status" value="1"/>
</dbReference>
<evidence type="ECO:0000313" key="4">
    <source>
        <dbReference type="EMBL" id="ACY18342.1"/>
    </source>
</evidence>
<dbReference type="eggNOG" id="COG0265">
    <property type="taxonomic scope" value="Bacteria"/>
</dbReference>
<dbReference type="InterPro" id="IPR050553">
    <property type="entry name" value="Thioredoxin_ResA/DsbE_sf"/>
</dbReference>
<dbReference type="eggNOG" id="COG1225">
    <property type="taxonomic scope" value="Bacteria"/>
</dbReference>
<dbReference type="SUPFAM" id="SSF50156">
    <property type="entry name" value="PDZ domain-like"/>
    <property type="match status" value="1"/>
</dbReference>
<feature type="chain" id="PRO_5003010261" evidence="1">
    <location>
        <begin position="26"/>
        <end position="267"/>
    </location>
</feature>
<evidence type="ECO:0000259" key="2">
    <source>
        <dbReference type="PROSITE" id="PS50106"/>
    </source>
</evidence>
<protein>
    <submittedName>
        <fullName evidence="4">Alkyl hydroperoxide reductase/ Thiol specific antioxidant/ Mal allergen</fullName>
    </submittedName>
</protein>
<sequence>MRSRSVTCLLGLVALLAAWTNAASAQPAPPSEPWLGVIITPGIRGVHVREVIEDSPADRADLMIGDEILAIGGTAVATPAELVTALSAWTVGSELTATLWRSGRAARVAVVLDAKPGEGEILHRRLVGKQARRFRAPAIGSRGLFDLAGTRGRLVLLAFAGTSCDGCTTLHRTLSRFVDRHASAELSVVAISGESLAVLERWWQNFQPSFVMLRDVDGSVARNYYVNSEPTAVLIARDGSILYIGIGAENMDIALETAERLLSRAVL</sequence>
<dbReference type="GO" id="GO:0016491">
    <property type="term" value="F:oxidoreductase activity"/>
    <property type="evidence" value="ECO:0007669"/>
    <property type="project" value="InterPro"/>
</dbReference>
<name>D0LII6_HALO1</name>
<dbReference type="SUPFAM" id="SSF52833">
    <property type="entry name" value="Thioredoxin-like"/>
    <property type="match status" value="1"/>
</dbReference>
<accession>D0LII6</accession>
<dbReference type="Gene3D" id="2.30.42.10">
    <property type="match status" value="1"/>
</dbReference>
<organism evidence="4 5">
    <name type="scientific">Haliangium ochraceum (strain DSM 14365 / JCM 11303 / SMP-2)</name>
    <dbReference type="NCBI Taxonomy" id="502025"/>
    <lineage>
        <taxon>Bacteria</taxon>
        <taxon>Pseudomonadati</taxon>
        <taxon>Myxococcota</taxon>
        <taxon>Polyangia</taxon>
        <taxon>Haliangiales</taxon>
        <taxon>Kofleriaceae</taxon>
        <taxon>Haliangium</taxon>
    </lineage>
</organism>
<dbReference type="EMBL" id="CP001804">
    <property type="protein sequence ID" value="ACY18342.1"/>
    <property type="molecule type" value="Genomic_DNA"/>
</dbReference>
<dbReference type="STRING" id="502025.Hoch_5867"/>
<dbReference type="InterPro" id="IPR013766">
    <property type="entry name" value="Thioredoxin_domain"/>
</dbReference>
<evidence type="ECO:0000313" key="5">
    <source>
        <dbReference type="Proteomes" id="UP000001880"/>
    </source>
</evidence>
<dbReference type="InterPro" id="IPR036249">
    <property type="entry name" value="Thioredoxin-like_sf"/>
</dbReference>
<dbReference type="CDD" id="cd02966">
    <property type="entry name" value="TlpA_like_family"/>
    <property type="match status" value="1"/>
</dbReference>
<keyword evidence="5" id="KW-1185">Reference proteome</keyword>
<dbReference type="PROSITE" id="PS51352">
    <property type="entry name" value="THIOREDOXIN_2"/>
    <property type="match status" value="1"/>
</dbReference>
<dbReference type="RefSeq" id="WP_012830934.1">
    <property type="nucleotide sequence ID" value="NC_013440.1"/>
</dbReference>
<dbReference type="SMART" id="SM00228">
    <property type="entry name" value="PDZ"/>
    <property type="match status" value="1"/>
</dbReference>
<feature type="domain" description="Thioredoxin" evidence="3">
    <location>
        <begin position="125"/>
        <end position="263"/>
    </location>
</feature>
<gene>
    <name evidence="4" type="ordered locus">Hoch_5867</name>
</gene>
<keyword evidence="1" id="KW-0732">Signal</keyword>
<evidence type="ECO:0000259" key="3">
    <source>
        <dbReference type="PROSITE" id="PS51352"/>
    </source>
</evidence>
<dbReference type="Gene3D" id="3.40.30.10">
    <property type="entry name" value="Glutaredoxin"/>
    <property type="match status" value="1"/>
</dbReference>
<dbReference type="Pfam" id="PF13180">
    <property type="entry name" value="PDZ_2"/>
    <property type="match status" value="1"/>
</dbReference>
<dbReference type="OrthoDB" id="9799347at2"/>
<dbReference type="InterPro" id="IPR001478">
    <property type="entry name" value="PDZ"/>
</dbReference>
<dbReference type="Pfam" id="PF00578">
    <property type="entry name" value="AhpC-TSA"/>
    <property type="match status" value="1"/>
</dbReference>
<dbReference type="Proteomes" id="UP000001880">
    <property type="component" value="Chromosome"/>
</dbReference>
<dbReference type="AlphaFoldDB" id="D0LII6"/>
<dbReference type="GO" id="GO:0016209">
    <property type="term" value="F:antioxidant activity"/>
    <property type="evidence" value="ECO:0007669"/>
    <property type="project" value="InterPro"/>
</dbReference>
<dbReference type="PANTHER" id="PTHR42852:SF17">
    <property type="entry name" value="THIOREDOXIN-LIKE PROTEIN HI_1115"/>
    <property type="match status" value="1"/>
</dbReference>
<dbReference type="HOGENOM" id="CLU_1041181_0_0_7"/>
<evidence type="ECO:0000256" key="1">
    <source>
        <dbReference type="SAM" id="SignalP"/>
    </source>
</evidence>
<dbReference type="PROSITE" id="PS50106">
    <property type="entry name" value="PDZ"/>
    <property type="match status" value="1"/>
</dbReference>
<dbReference type="InterPro" id="IPR036034">
    <property type="entry name" value="PDZ_sf"/>
</dbReference>